<dbReference type="GO" id="GO:0071949">
    <property type="term" value="F:FAD binding"/>
    <property type="evidence" value="ECO:0007669"/>
    <property type="project" value="InterPro"/>
</dbReference>
<dbReference type="Proteomes" id="UP000622552">
    <property type="component" value="Unassembled WGS sequence"/>
</dbReference>
<dbReference type="InterPro" id="IPR036318">
    <property type="entry name" value="FAD-bd_PCMH-like_sf"/>
</dbReference>
<dbReference type="InterPro" id="IPR010031">
    <property type="entry name" value="FAD_lactone_oxidase-like"/>
</dbReference>
<protein>
    <submittedName>
        <fullName evidence="3">L-gulonolactone oxidase</fullName>
        <ecNumber evidence="3">1.1.3.8</ecNumber>
    </submittedName>
</protein>
<dbReference type="EMBL" id="JADOUF010000001">
    <property type="protein sequence ID" value="MBG6139302.1"/>
    <property type="molecule type" value="Genomic_DNA"/>
</dbReference>
<dbReference type="EC" id="1.1.3.8" evidence="3"/>
<dbReference type="Pfam" id="PF04030">
    <property type="entry name" value="ALO"/>
    <property type="match status" value="1"/>
</dbReference>
<dbReference type="GO" id="GO:0016020">
    <property type="term" value="C:membrane"/>
    <property type="evidence" value="ECO:0007669"/>
    <property type="project" value="InterPro"/>
</dbReference>
<evidence type="ECO:0000259" key="2">
    <source>
        <dbReference type="PROSITE" id="PS51387"/>
    </source>
</evidence>
<reference evidence="3" key="1">
    <citation type="submission" date="2020-11" db="EMBL/GenBank/DDBJ databases">
        <title>Sequencing the genomes of 1000 actinobacteria strains.</title>
        <authorList>
            <person name="Klenk H.-P."/>
        </authorList>
    </citation>
    <scope>NUCLEOTIDE SEQUENCE</scope>
    <source>
        <strain evidence="3">DSM 45356</strain>
    </source>
</reference>
<dbReference type="GO" id="GO:0050105">
    <property type="term" value="F:L-gulonolactone oxidase activity"/>
    <property type="evidence" value="ECO:0007669"/>
    <property type="project" value="UniProtKB-EC"/>
</dbReference>
<dbReference type="PANTHER" id="PTHR43762">
    <property type="entry name" value="L-GULONOLACTONE OXIDASE"/>
    <property type="match status" value="1"/>
</dbReference>
<dbReference type="AlphaFoldDB" id="A0A8J7KS73"/>
<dbReference type="InterPro" id="IPR016169">
    <property type="entry name" value="FAD-bd_PCMH_sub2"/>
</dbReference>
<dbReference type="InterPro" id="IPR007173">
    <property type="entry name" value="ALO_C"/>
</dbReference>
<dbReference type="Gene3D" id="1.10.45.10">
    <property type="entry name" value="Vanillyl-alcohol Oxidase, Chain A, domain 4"/>
    <property type="match status" value="1"/>
</dbReference>
<feature type="domain" description="FAD-binding PCMH-type" evidence="2">
    <location>
        <begin position="1"/>
        <end position="119"/>
    </location>
</feature>
<evidence type="ECO:0000256" key="1">
    <source>
        <dbReference type="ARBA" id="ARBA00023002"/>
    </source>
</evidence>
<dbReference type="PROSITE" id="PS51387">
    <property type="entry name" value="FAD_PCMH"/>
    <property type="match status" value="1"/>
</dbReference>
<evidence type="ECO:0000313" key="3">
    <source>
        <dbReference type="EMBL" id="MBG6139302.1"/>
    </source>
</evidence>
<name>A0A8J7KS73_9ACTN</name>
<dbReference type="PANTHER" id="PTHR43762:SF1">
    <property type="entry name" value="D-ARABINONO-1,4-LACTONE OXIDASE"/>
    <property type="match status" value="1"/>
</dbReference>
<keyword evidence="1 3" id="KW-0560">Oxidoreductase</keyword>
<evidence type="ECO:0000313" key="4">
    <source>
        <dbReference type="Proteomes" id="UP000622552"/>
    </source>
</evidence>
<dbReference type="PIRSF" id="PIRSF000136">
    <property type="entry name" value="LGO_GLO"/>
    <property type="match status" value="1"/>
</dbReference>
<dbReference type="GO" id="GO:0080049">
    <property type="term" value="F:L-gulono-1,4-lactone dehydrogenase activity"/>
    <property type="evidence" value="ECO:0007669"/>
    <property type="project" value="TreeGrafter"/>
</dbReference>
<gene>
    <name evidence="3" type="ORF">IW245_005496</name>
</gene>
<dbReference type="InterPro" id="IPR006094">
    <property type="entry name" value="Oxid_FAD_bind_N"/>
</dbReference>
<dbReference type="Pfam" id="PF01565">
    <property type="entry name" value="FAD_binding_4"/>
    <property type="match status" value="1"/>
</dbReference>
<dbReference type="InterPro" id="IPR016171">
    <property type="entry name" value="Vanillyl_alc_oxidase_C-sub2"/>
</dbReference>
<dbReference type="NCBIfam" id="TIGR01679">
    <property type="entry name" value="bact_FAD_ox"/>
    <property type="match status" value="1"/>
</dbReference>
<dbReference type="GO" id="GO:0003885">
    <property type="term" value="F:D-arabinono-1,4-lactone oxidase activity"/>
    <property type="evidence" value="ECO:0007669"/>
    <property type="project" value="InterPro"/>
</dbReference>
<dbReference type="SUPFAM" id="SSF56176">
    <property type="entry name" value="FAD-binding/transporter-associated domain-like"/>
    <property type="match status" value="1"/>
</dbReference>
<dbReference type="Gene3D" id="3.30.465.10">
    <property type="match status" value="1"/>
</dbReference>
<organism evidence="3 4">
    <name type="scientific">Longispora fulva</name>
    <dbReference type="NCBI Taxonomy" id="619741"/>
    <lineage>
        <taxon>Bacteria</taxon>
        <taxon>Bacillati</taxon>
        <taxon>Actinomycetota</taxon>
        <taxon>Actinomycetes</taxon>
        <taxon>Micromonosporales</taxon>
        <taxon>Micromonosporaceae</taxon>
        <taxon>Longispora</taxon>
    </lineage>
</organism>
<proteinExistence type="predicted"/>
<dbReference type="InterPro" id="IPR016166">
    <property type="entry name" value="FAD-bd_PCMH"/>
</dbReference>
<accession>A0A8J7KS73</accession>
<keyword evidence="4" id="KW-1185">Reference proteome</keyword>
<comment type="caution">
    <text evidence="3">The sequence shown here is derived from an EMBL/GenBank/DDBJ whole genome shotgun (WGS) entry which is preliminary data.</text>
</comment>
<sequence length="369" mass="40870">MRLSLDGFTDLVSVENDLVTVGAGMPLHVLNPLLASHGLALPNLGDIDAQTIAGAISTGTHGTGSRLGGLATFVEALELVTGTGEVRRFAKGEPGFDGAVVGVGALGVLTEVTLRCCPAFVLHATEGPVPLADVLAGYEDLFGANDHFEFYWFPYTDRALTKANNRVGRDDRPLGGFKSWLEDDFLSNTVFDGLCRVGRAAPRLVPSITRLSARVLSAREFTGASHEVFCSPRRVRFVEMEYSFPREVLREAFAGLQRVIDALPYKIVFPVEVRCAAADELWLSPSYGRDSCYIAIHQYRGMPYEEYFREFERMALELGGRPHWGKMNYRTAEDLRPAYPRFDEFLALRGELDPERRFANAYTEKVFGV</sequence>
<dbReference type="Gene3D" id="3.30.70.2520">
    <property type="match status" value="1"/>
</dbReference>